<dbReference type="GO" id="GO:0016787">
    <property type="term" value="F:hydrolase activity"/>
    <property type="evidence" value="ECO:0007669"/>
    <property type="project" value="UniProtKB-KW"/>
</dbReference>
<dbReference type="OrthoDB" id="9787779at2"/>
<keyword evidence="3" id="KW-0285">Flavoprotein</keyword>
<dbReference type="AlphaFoldDB" id="A0A558GMU2"/>
<evidence type="ECO:0000256" key="4">
    <source>
        <dbReference type="ARBA" id="ARBA00022827"/>
    </source>
</evidence>
<dbReference type="PANTHER" id="PTHR47470:SF1">
    <property type="entry name" value="FAD-DEPENDENT OXIDOREDUCTASE 2 FAD BINDING DOMAIN-CONTAINING PROTEIN"/>
    <property type="match status" value="1"/>
</dbReference>
<evidence type="ECO:0000256" key="5">
    <source>
        <dbReference type="ARBA" id="ARBA00023002"/>
    </source>
</evidence>
<reference evidence="6 7" key="1">
    <citation type="submission" date="2019-07" db="EMBL/GenBank/DDBJ databases">
        <title>Diversity of Bacteria from Kongsfjorden, Arctic.</title>
        <authorList>
            <person name="Yu Y."/>
        </authorList>
    </citation>
    <scope>NUCLEOTIDE SEQUENCE [LARGE SCALE GENOMIC DNA]</scope>
    <source>
        <strain evidence="6 7">SM1928</strain>
    </source>
</reference>
<dbReference type="RefSeq" id="WP_144653177.1">
    <property type="nucleotide sequence ID" value="NZ_VNFK01000027.1"/>
</dbReference>
<dbReference type="InterPro" id="IPR029058">
    <property type="entry name" value="AB_hydrolase_fold"/>
</dbReference>
<dbReference type="Gene3D" id="3.40.50.1820">
    <property type="entry name" value="alpha/beta hydrolase"/>
    <property type="match status" value="1"/>
</dbReference>
<evidence type="ECO:0000256" key="1">
    <source>
        <dbReference type="ARBA" id="ARBA00001974"/>
    </source>
</evidence>
<evidence type="ECO:0000313" key="6">
    <source>
        <dbReference type="EMBL" id="TVU58166.1"/>
    </source>
</evidence>
<evidence type="ECO:0000313" key="7">
    <source>
        <dbReference type="Proteomes" id="UP000316500"/>
    </source>
</evidence>
<keyword evidence="6" id="KW-0378">Hydrolase</keyword>
<comment type="cofactor">
    <cofactor evidence="1">
        <name>FAD</name>
        <dbReference type="ChEBI" id="CHEBI:57692"/>
    </cofactor>
</comment>
<keyword evidence="5" id="KW-0560">Oxidoreductase</keyword>
<accession>A0A558GMU2</accession>
<evidence type="ECO:0000256" key="2">
    <source>
        <dbReference type="ARBA" id="ARBA00010790"/>
    </source>
</evidence>
<sequence>MIITRAEHRTEVIPIRARDNTPLSLVHVTSPLEPTKGPVILVHGSGVRAELFRPPVRTTIVDVLLEDGWDVWMLNWRASIDLDPLSWTLADAAVYDHPAAVEHVLNATDAETMKAVIHCQGSTSFTMSAVAGLLPQVDTIVSNAVSLHPVVPAFSRLKIDYLTPVVKAFTPYLSPSWGYKSQGYFTRAIRGLVKATHHECDNTVCKMVSFTYGSGRPALWSHENLDDATHQWLSGEFAEVPVTFFEEMGRSIKAGHMVAAGDHPELPDNFVADAPQTDARFAFIAGLDNRCFLPESQQRTYEFFQQHRPGKDSLHLIPGYGHLDVFFGDHAWQDTFPVIVQELNGTQKTATDQELHS</sequence>
<keyword evidence="4" id="KW-0274">FAD</keyword>
<comment type="caution">
    <text evidence="6">The sequence shown here is derived from an EMBL/GenBank/DDBJ whole genome shotgun (WGS) entry which is preliminary data.</text>
</comment>
<dbReference type="PANTHER" id="PTHR47470">
    <property type="entry name" value="CHOLESTEROL OXIDASE"/>
    <property type="match status" value="1"/>
</dbReference>
<gene>
    <name evidence="6" type="ORF">FQP90_21885</name>
</gene>
<organism evidence="6 7">
    <name type="scientific">Paenarthrobacter nitroguajacolicus</name>
    <name type="common">Arthrobacter nitroguajacolicus</name>
    <dbReference type="NCBI Taxonomy" id="211146"/>
    <lineage>
        <taxon>Bacteria</taxon>
        <taxon>Bacillati</taxon>
        <taxon>Actinomycetota</taxon>
        <taxon>Actinomycetes</taxon>
        <taxon>Micrococcales</taxon>
        <taxon>Micrococcaceae</taxon>
        <taxon>Paenarthrobacter</taxon>
    </lineage>
</organism>
<dbReference type="Proteomes" id="UP000316500">
    <property type="component" value="Unassembled WGS sequence"/>
</dbReference>
<dbReference type="EMBL" id="VNFK01000027">
    <property type="protein sequence ID" value="TVU58166.1"/>
    <property type="molecule type" value="Genomic_DNA"/>
</dbReference>
<proteinExistence type="inferred from homology"/>
<dbReference type="SUPFAM" id="SSF53474">
    <property type="entry name" value="alpha/beta-Hydrolases"/>
    <property type="match status" value="1"/>
</dbReference>
<evidence type="ECO:0000256" key="3">
    <source>
        <dbReference type="ARBA" id="ARBA00022630"/>
    </source>
</evidence>
<dbReference type="InterPro" id="IPR052542">
    <property type="entry name" value="Cholesterol_Oxidase"/>
</dbReference>
<protein>
    <submittedName>
        <fullName evidence="6">Alpha/beta hydrolase</fullName>
    </submittedName>
</protein>
<comment type="similarity">
    <text evidence="2">Belongs to the GMC oxidoreductase family.</text>
</comment>
<name>A0A558GMU2_PAENT</name>
<dbReference type="GO" id="GO:0016491">
    <property type="term" value="F:oxidoreductase activity"/>
    <property type="evidence" value="ECO:0007669"/>
    <property type="project" value="UniProtKB-KW"/>
</dbReference>